<proteinExistence type="inferred from homology"/>
<feature type="region of interest" description="Disordered" evidence="14">
    <location>
        <begin position="429"/>
        <end position="452"/>
    </location>
</feature>
<evidence type="ECO:0000256" key="11">
    <source>
        <dbReference type="ARBA" id="ARBA00024870"/>
    </source>
</evidence>
<dbReference type="Proteomes" id="UP000887568">
    <property type="component" value="Unplaced"/>
</dbReference>
<evidence type="ECO:0000256" key="9">
    <source>
        <dbReference type="ARBA" id="ARBA00022801"/>
    </source>
</evidence>
<dbReference type="GO" id="GO:0000224">
    <property type="term" value="F:peptide-N4-(N-acetyl-beta-glucosaminyl)asparagine amidase activity"/>
    <property type="evidence" value="ECO:0007669"/>
    <property type="project" value="UniProtKB-EC"/>
</dbReference>
<evidence type="ECO:0000256" key="8">
    <source>
        <dbReference type="ARBA" id="ARBA00022723"/>
    </source>
</evidence>
<dbReference type="InterPro" id="IPR036339">
    <property type="entry name" value="PUB-like_dom_sf"/>
</dbReference>
<dbReference type="PANTHER" id="PTHR12143">
    <property type="entry name" value="PEPTIDE N-GLYCANASE PNGASE -RELATED"/>
    <property type="match status" value="1"/>
</dbReference>
<evidence type="ECO:0000256" key="4">
    <source>
        <dbReference type="ARBA" id="ARBA00009390"/>
    </source>
</evidence>
<keyword evidence="10" id="KW-0862">Zinc</keyword>
<dbReference type="SMART" id="SM00580">
    <property type="entry name" value="PUG"/>
    <property type="match status" value="1"/>
</dbReference>
<evidence type="ECO:0000256" key="13">
    <source>
        <dbReference type="PROSITE-ProRule" id="PRU00731"/>
    </source>
</evidence>
<dbReference type="SMART" id="SM00460">
    <property type="entry name" value="TGc"/>
    <property type="match status" value="1"/>
</dbReference>
<evidence type="ECO:0000256" key="1">
    <source>
        <dbReference type="ARBA" id="ARBA00001650"/>
    </source>
</evidence>
<evidence type="ECO:0000256" key="2">
    <source>
        <dbReference type="ARBA" id="ARBA00001947"/>
    </source>
</evidence>
<dbReference type="SMART" id="SM00613">
    <property type="entry name" value="PAW"/>
    <property type="match status" value="1"/>
</dbReference>
<dbReference type="Gene3D" id="2.60.120.1020">
    <property type="entry name" value="Peptide N glycanase, PAW domain"/>
    <property type="match status" value="1"/>
</dbReference>
<dbReference type="SUPFAM" id="SSF54001">
    <property type="entry name" value="Cysteine proteinases"/>
    <property type="match status" value="1"/>
</dbReference>
<dbReference type="Pfam" id="PF04721">
    <property type="entry name" value="PAW"/>
    <property type="match status" value="1"/>
</dbReference>
<dbReference type="EnsemblMetazoa" id="XM_038216469.1">
    <property type="protein sequence ID" value="XP_038072397.1"/>
    <property type="gene ID" value="LOC119740954"/>
</dbReference>
<dbReference type="InterPro" id="IPR038680">
    <property type="entry name" value="PAW_sf"/>
</dbReference>
<feature type="compositionally biased region" description="Low complexity" evidence="14">
    <location>
        <begin position="439"/>
        <end position="452"/>
    </location>
</feature>
<dbReference type="InterPro" id="IPR050883">
    <property type="entry name" value="PNGase"/>
</dbReference>
<comment type="similarity">
    <text evidence="4 13">Belongs to the transglutaminase-like superfamily. PNGase family.</text>
</comment>
<dbReference type="Gene3D" id="3.10.620.30">
    <property type="match status" value="1"/>
</dbReference>
<evidence type="ECO:0000256" key="10">
    <source>
        <dbReference type="ARBA" id="ARBA00022833"/>
    </source>
</evidence>
<dbReference type="SUPFAM" id="SSF143503">
    <property type="entry name" value="PUG domain-like"/>
    <property type="match status" value="1"/>
</dbReference>
<keyword evidence="17" id="KW-1185">Reference proteome</keyword>
<dbReference type="PROSITE" id="PS51398">
    <property type="entry name" value="PAW"/>
    <property type="match status" value="1"/>
</dbReference>
<dbReference type="InterPro" id="IPR018997">
    <property type="entry name" value="PUB_domain"/>
</dbReference>
<dbReference type="GeneID" id="119740954"/>
<dbReference type="Gene3D" id="1.20.58.2190">
    <property type="match status" value="1"/>
</dbReference>
<accession>A0A914BAC7</accession>
<keyword evidence="9" id="KW-0378">Hydrolase</keyword>
<dbReference type="GO" id="GO:0046872">
    <property type="term" value="F:metal ion binding"/>
    <property type="evidence" value="ECO:0007669"/>
    <property type="project" value="UniProtKB-KW"/>
</dbReference>
<dbReference type="Pfam" id="PF09409">
    <property type="entry name" value="PUB"/>
    <property type="match status" value="1"/>
</dbReference>
<dbReference type="OMA" id="ENHYCSQ"/>
<evidence type="ECO:0000259" key="15">
    <source>
        <dbReference type="PROSITE" id="PS51398"/>
    </source>
</evidence>
<dbReference type="SUPFAM" id="SSF49785">
    <property type="entry name" value="Galactose-binding domain-like"/>
    <property type="match status" value="1"/>
</dbReference>
<dbReference type="FunFam" id="1.20.58.2190:FF:000001">
    <property type="entry name" value="peptide-N(4)-(N-acetyl-beta- glucosaminyl)asparagine amidase"/>
    <property type="match status" value="1"/>
</dbReference>
<comment type="function">
    <text evidence="11">Specifically deglycosylates the denatured form of N-linked glycoproteins in the cytoplasm and assists their proteasome-mediated degradation. Cleaves the beta-aspartyl-glucosamine (GlcNAc) of the glycan and the amide side chain of Asn, converting Asn to Asp. Prefers proteins containing high-mannose over those bearing complex type oligosaccharides. Can recognize misfolded proteins in the endoplasmic reticulum that are exported to the cytosol to be destroyed and deglycosylate them, while it has no activity toward native proteins. Deglycosylation is a prerequisite for subsequent proteasome-mediated degradation of some, but not all, misfolded glycoproteins.</text>
</comment>
<reference evidence="16" key="1">
    <citation type="submission" date="2022-11" db="UniProtKB">
        <authorList>
            <consortium name="EnsemblMetazoa"/>
        </authorList>
    </citation>
    <scope>IDENTIFICATION</scope>
</reference>
<evidence type="ECO:0000313" key="17">
    <source>
        <dbReference type="Proteomes" id="UP000887568"/>
    </source>
</evidence>
<evidence type="ECO:0000256" key="7">
    <source>
        <dbReference type="ARBA" id="ARBA00022490"/>
    </source>
</evidence>
<dbReference type="OrthoDB" id="409136at2759"/>
<evidence type="ECO:0000256" key="5">
    <source>
        <dbReference type="ARBA" id="ARBA00012158"/>
    </source>
</evidence>
<dbReference type="Pfam" id="PF01841">
    <property type="entry name" value="Transglut_core"/>
    <property type="match status" value="1"/>
</dbReference>
<dbReference type="InterPro" id="IPR002931">
    <property type="entry name" value="Transglutaminase-like"/>
</dbReference>
<evidence type="ECO:0000256" key="6">
    <source>
        <dbReference type="ARBA" id="ARBA00018546"/>
    </source>
</evidence>
<evidence type="ECO:0000256" key="14">
    <source>
        <dbReference type="SAM" id="MobiDB-lite"/>
    </source>
</evidence>
<dbReference type="EC" id="3.5.1.52" evidence="5"/>
<keyword evidence="7" id="KW-0963">Cytoplasm</keyword>
<evidence type="ECO:0000256" key="3">
    <source>
        <dbReference type="ARBA" id="ARBA00004496"/>
    </source>
</evidence>
<comment type="cofactor">
    <cofactor evidence="2">
        <name>Zn(2+)</name>
        <dbReference type="ChEBI" id="CHEBI:29105"/>
    </cofactor>
</comment>
<organism evidence="16 17">
    <name type="scientific">Patiria miniata</name>
    <name type="common">Bat star</name>
    <name type="synonym">Asterina miniata</name>
    <dbReference type="NCBI Taxonomy" id="46514"/>
    <lineage>
        <taxon>Eukaryota</taxon>
        <taxon>Metazoa</taxon>
        <taxon>Echinodermata</taxon>
        <taxon>Eleutherozoa</taxon>
        <taxon>Asterozoa</taxon>
        <taxon>Asteroidea</taxon>
        <taxon>Valvatacea</taxon>
        <taxon>Valvatida</taxon>
        <taxon>Asterinidae</taxon>
        <taxon>Patiria</taxon>
    </lineage>
</organism>
<sequence>MASSEELAVVTNQLLENGSSRFLDVSDILLKFANNIIRNPNVEKYRSIRLGNKIFESRVLPVSGAVECLFLMGFEENDDHLVFPKHAPLTDLTLLQGRLARERLRLMAQEIKGLTTWNIQALELTFHQRLQSSADHVLIYEDPILQQKARDCMVLSELLVKAQEKLQQQTQNGSGEDDFTIPLDQRDYLLLELLKWFKTSFFKWMDSPSCETCSVRMRSVGLVEPNAEDRRWGAGRVEGFTCTRCNRPGRFPRYNHPGKLLETRKGRCGEWANCFTLCCRAAGFEARHVVDWTDHVWTEVYSNSQQRWLHADPCENVCDKPLLYERGWSKKLSYLIAFSNEEVVDVSWRYTANPKELLGRRKECREEWLMDSIATMNKERQRRLTAERRAVLDQRAAVELAEFLSPKVIRNGEEQGRLSGSLAWRLARGETQGDTRSDAQPGGETEGAAAGESESQGFVFTLTSGEIASKCIHIKYCTASDKYIRVSDDNKQTADYRSCLYRSNNIYRKEEYDWNMVYLARDGGDREGHIEWRFDFRDTGLVVDQVTLVASAKLYQNGQVKWSCGPQHQMDTSLPVNEGLVERVLRGNNITGQSEFNLTADLSGGQGDVSYQHAQLFRIGLEDYDKYPLDIKIRLKKKD</sequence>
<dbReference type="GO" id="GO:0006516">
    <property type="term" value="P:glycoprotein catabolic process"/>
    <property type="evidence" value="ECO:0007669"/>
    <property type="project" value="InterPro"/>
</dbReference>
<comment type="subcellular location">
    <subcellularLocation>
        <location evidence="3">Cytoplasm</location>
    </subcellularLocation>
</comment>
<dbReference type="InterPro" id="IPR006588">
    <property type="entry name" value="Peptide_N_glycanase_PAW_dom"/>
</dbReference>
<evidence type="ECO:0000256" key="12">
    <source>
        <dbReference type="ARBA" id="ARBA00032901"/>
    </source>
</evidence>
<dbReference type="InterPro" id="IPR008979">
    <property type="entry name" value="Galactose-bd-like_sf"/>
</dbReference>
<dbReference type="PANTHER" id="PTHR12143:SF19">
    <property type="entry name" value="PEPTIDE-N(4)-(N-ACETYL-BETA-GLUCOSAMINYL)ASPARAGINE AMIDASE"/>
    <property type="match status" value="1"/>
</dbReference>
<comment type="catalytic activity">
    <reaction evidence="1">
        <text>Hydrolysis of an N(4)-(acetyl-beta-D-glucosaminyl)asparagine residue in which the glucosamine residue may be further glycosylated, to yield a (substituted) N-acetyl-beta-D-glucosaminylamine and a peptide containing an aspartate residue.</text>
        <dbReference type="EC" id="3.5.1.52"/>
    </reaction>
</comment>
<feature type="domain" description="PAW" evidence="15">
    <location>
        <begin position="413"/>
        <end position="639"/>
    </location>
</feature>
<dbReference type="AlphaFoldDB" id="A0A914BAC7"/>
<dbReference type="GO" id="GO:0005829">
    <property type="term" value="C:cytosol"/>
    <property type="evidence" value="ECO:0007669"/>
    <property type="project" value="TreeGrafter"/>
</dbReference>
<dbReference type="RefSeq" id="XP_038072397.1">
    <property type="nucleotide sequence ID" value="XM_038216469.1"/>
</dbReference>
<dbReference type="Gene3D" id="2.20.25.10">
    <property type="match status" value="1"/>
</dbReference>
<dbReference type="GO" id="GO:0005634">
    <property type="term" value="C:nucleus"/>
    <property type="evidence" value="ECO:0007669"/>
    <property type="project" value="TreeGrafter"/>
</dbReference>
<dbReference type="CTD" id="55768"/>
<evidence type="ECO:0000313" key="16">
    <source>
        <dbReference type="EnsemblMetazoa" id="XP_038072397.1"/>
    </source>
</evidence>
<dbReference type="InterPro" id="IPR038765">
    <property type="entry name" value="Papain-like_cys_pep_sf"/>
</dbReference>
<name>A0A914BAC7_PATMI</name>
<protein>
    <recommendedName>
        <fullName evidence="6">Peptide-N(4)-(N-acetyl-beta-glucosaminyl)asparagine amidase</fullName>
        <ecNumber evidence="5">3.5.1.52</ecNumber>
    </recommendedName>
    <alternativeName>
        <fullName evidence="12">Peptide:N-glycanase</fullName>
    </alternativeName>
</protein>
<keyword evidence="8" id="KW-0479">Metal-binding</keyword>